<evidence type="ECO:0000259" key="3">
    <source>
        <dbReference type="SMART" id="SM00912"/>
    </source>
</evidence>
<dbReference type="InterPro" id="IPR008619">
    <property type="entry name" value="Filamentous_hemagglutn_rpt"/>
</dbReference>
<dbReference type="InterPro" id="IPR011050">
    <property type="entry name" value="Pectin_lyase_fold/virulence"/>
</dbReference>
<dbReference type="NCBIfam" id="TIGR01901">
    <property type="entry name" value="adhes_NPXG"/>
    <property type="match status" value="1"/>
</dbReference>
<organism evidence="4 5">
    <name type="scientific">Pseudomonas paraeruginosa</name>
    <dbReference type="NCBI Taxonomy" id="2994495"/>
    <lineage>
        <taxon>Bacteria</taxon>
        <taxon>Pseudomonadati</taxon>
        <taxon>Pseudomonadota</taxon>
        <taxon>Gammaproteobacteria</taxon>
        <taxon>Pseudomonadales</taxon>
        <taxon>Pseudomonadaceae</taxon>
        <taxon>Pseudomonas</taxon>
    </lineage>
</organism>
<dbReference type="Pfam" id="PF05594">
    <property type="entry name" value="Fil_haemagg"/>
    <property type="match status" value="17"/>
</dbReference>
<feature type="domain" description="Filamentous haemagglutinin FhaB/tRNA nuclease CdiA-like TPS" evidence="3">
    <location>
        <begin position="47"/>
        <end position="168"/>
    </location>
</feature>
<dbReference type="InterPro" id="IPR025157">
    <property type="entry name" value="Hemagglutinin_rpt"/>
</dbReference>
<evidence type="ECO:0000313" key="4">
    <source>
        <dbReference type="EMBL" id="AVK06058.1"/>
    </source>
</evidence>
<feature type="chain" id="PRO_5015331937" evidence="2">
    <location>
        <begin position="29"/>
        <end position="3568"/>
    </location>
</feature>
<proteinExistence type="predicted"/>
<feature type="region of interest" description="Disordered" evidence="1">
    <location>
        <begin position="2832"/>
        <end position="2853"/>
    </location>
</feature>
<dbReference type="InterPro" id="IPR006915">
    <property type="entry name" value="DUF637_hemagglutn_put"/>
</dbReference>
<name>A0A2R3IVU8_9PSED</name>
<dbReference type="InterPro" id="IPR010069">
    <property type="entry name" value="CdiA_FHA1_rpt"/>
</dbReference>
<dbReference type="Pfam" id="PF04830">
    <property type="entry name" value="DUF637"/>
    <property type="match status" value="1"/>
</dbReference>
<dbReference type="Gene3D" id="2.160.20.10">
    <property type="entry name" value="Single-stranded right-handed beta-helix, Pectin lyase-like"/>
    <property type="match status" value="1"/>
</dbReference>
<dbReference type="SMART" id="SM00912">
    <property type="entry name" value="Haemagg_act"/>
    <property type="match status" value="1"/>
</dbReference>
<evidence type="ECO:0000256" key="1">
    <source>
        <dbReference type="SAM" id="MobiDB-lite"/>
    </source>
</evidence>
<gene>
    <name evidence="4" type="ORF">CSB93_4064</name>
</gene>
<sequence>MDIRSPLNQCIALTLAGILFLDPIVAAAAQLAVDAAAGGNTSLGQAGNGVPIVNIATPNGAGLSNNHFRDYNVGANGLILNNATGKTQGTQLGGIILGNPNLQGQAAQVILNQVTGGNRSTLAGYTEVAGQSARVIVANPHGITCQGCGFINTPRATLTTGKPIMDGQRLERFQVDGGDIAIEGAELNVSNLEQFDLITRSATLNAKLYAKNLNIVTGRNDVQADSLQATPRAADGSEKPRLAIDSSALGGMYAGAIRLVGTEQGVGVKLAGDMAASGGDIRIDASGRLSLAQASSQGDLKIAAQAVELNGKTYAGGSAEIRGAEELVNRQSLAARERIALDAAHIDNAGVIEAGVDPDNRRNARGDLGLDSRTLRNAGSLVASRTLEARASQALDNQGGSLKGATTRVAAGDLDNRGGKLLAEGELRVAAANLDNRRGGLLHSRDRTVVAAAGKLDNRGGQVIGLNDLEVGAATLDNSQEGLLGSQQATRVSAQVLDNRADGEISGKRAEVRIGSLDNRGGKLLGDDLLVVASGAIDNRLGLFSAANRLDLQAGSLDNSGKGTLASQGGLVASVAGLLDNRDQGNLLSQGAQRVTAGQLNNRAGGLLSSRSELNVHGASLDNRGGMLVADAGLEATGGAFDNGDGGIASGKGGVRVEVASLRNDQGGKLLSDGRLDLTANAVGNAGGRIAAKGDLQATLGSLAQQGGELVSEKTLKVAADTLDNSQSGLIAANGGIAIEARQVDNRAGEISSTAKVAVNVREQLDNRAGKVIGDGGLRLTVQRLLNQAKGVLAGRDGLSLDGGELFNGDGGRLDSQKGLGVSLDGALDNQGGALVSEGALTARSASLDNRGGTFSSAGPLTLSSRGALNNQGGKLLSDAGVALDGASLDNSRAGVISAKGAVDIRTGALDNSQKGTIGSNAGITLAAARLDNGQQGRISAKGLLDANLKGLDQRAGGALVSETGITLDLNGGALVNRDGGLIATPGALLLRQLGAVDNGAGGEISSDRAFTLAAASLDNRGGRLLSADSLVLRIAQALDNSLAGVISGATGLDIEAGSLDNSARGTLASRAGIDLRVAGALDNHAEGTVSGARLTLASASLDNSGKGLLSGNAGLSVATGALNNAQGGQLVSQGALDVSSADLDNRGGALSGKQSLTLGAGNLDNRGGLLTSDGELELTAGRVDSADGGEISARGDLRLTVERLLQRQGRLIGERGVRLDLQGGDLDNQGGLISARGPLSIERLNVLDNRQGGEISSQQGFELLASRIDNGQKGRIISAGKLRLVADQLGNAGDGLFSGWEGLAVEGGSLDNSAGGTLSSKNGELAVSLAGALDNHGQGALVSKGAQRIAAARLANAGGIVSGESDVTLSITGKLDNGQGGLISAQRALTFDRASAVLNNAGGQVNGGSLLLTGASLDNSGGQLISQGRLEALLGGALVNTGGARLASGGDLLLRSASVDNRGGKLVSQGLLELFAQGLDNSASGTLASQADMTLRLGQGTLRNQQDGLVFSQAGALDVQAGSLDNRQGTLQAQGDNRLRLDAALDNRDGRLDSRAGNLDLQSASLDNGAGGVLNSAKGWLKLLTGLFDNSAGVTQAQSLEIQAQQGVRNQKGHLSALAGDNRIVTADFDNQGGGLYASGLLSVSGQRFLNQGAAAGQGGKVGAGRVDFSLAGALANRFGQLESEGDLLLRAASIDNSDGSLRALGRSGSTRLVAGELNNAYGALESANQDLDLQLGSLANADGRILHTGNGTFGLDSGQVIRAGGELTTNGLLDIRASEWTNSSVLQAGRLNLDIGTFRQTAEGKLLAVQSFTGRGGDWSNDGLLASDGSFRLDLSGGYRGNGRATSLGDFALNAASLELGTAASLAGGANVTLGAGNLLVNRGRITAAGDLVASAASLNNYGTLGGGGNLRLNAPALLNERGLLFSGADMTLRARDITNLYADVYSLGRLDIARDDAGGRADSLRNLSGVIESDKDFSLRASLIENRRAVLESKSGLYTAKMEQSACIEGVNAGDCSGKRNAIWTVTQRDKTEVTASSAMGQLLAGGDFAIDGGTLSNVSSLIGAGGNLTANLEVLDNQGLETGELETIRVLRTARGGDIGGIDQKSRNFTDLYWYQSANFDPARAGEIPAALNAILSDWSFEYEFPSKGPTPISTGDQSYAAVIQAAGNVTVNAGKRINNSVIRPGYTFVGSGRQVGDSAVGGSGVSVVVPLTSQLPPDLARRQVNPVTLPGFSLPQGDNGLFRLSSRFAEDGNASAALGAGADRTQGGSGVSVGQQGAGNAAGTWQGQGVRVDGLAGAANVQGQGGSALGGSLPGVARVQGVPGNATPSASHKYLIETNPALTELKQFLNSDYLLSGLGMNPDASKKRLGDGLYEQRLIRDAVVARTGQRYIDGLSSDEALFRYLMDNAIAYKDKLQLQLGVGLSAEQMAALTHDIVWLEEVEVNGEKVLAPVVYLAQAEGRLAPNGALIQGRDVKLVSGGDLHNVGTLRARNDLSATAGNLDNSGLIEAGKRLDLLAGDSIRNRQGGVIAGRDVSLTALTGDVINERSVTRYDSALDGRTWERSFADSAARVEAANSLNVQAGRDIANLGGVLQSRGDLSLDAGRDVTVAAVEDRQGQTRWSTSRLQSVTQLGAEVSAGRDLNVSAGRDLTAVASTLEARRDIALSAGRDVTLAAAANEEHAYSKTRKVTYQEDKVAQQGTRVEAGGDLAINAGQDLRLIASQASAGDEAYLVAGDKLELLAANDSSYYLYDKKKKGDFGRKETRRDEVTDVKAVGSQISSGGDLTLLSGGDQTYQGAKLESGNDLAIVSGGAVTFEAVKDLHQESHEKSKGDLAWQSSKGKGQTDETVRQTQIVAQGNLAIKAVEGLKIDLKHIDQKTVSQTIDAMVQADPQLAWLKQMEQRGDVDWRRVQELHDSWKYSNSGLGVGAQLAIAIVVTYFTAGAASGAIATAGAGTSMAGATAAATATTSAGWLNAAGTAALSGMASNGAISTINNRGNLGDVVKDVTSSDALRGYVVAGTTAGLTAGVYDKWTSTQTGTSTALPNTGAVAPAAGLGTWQGVGQFTSNQLLQNGTSVLLDRALGGKGSLGDALQNSLANAFAAYGFKLIGDTTHGVLDDGSLGKIGLHALMGGLAAEAVGGDFRTGALAAGVNEALVDSLAKQYASLPIDDKKGLLTMSSQLIGMLAASTQGDADAKSLQTGAWVAGNATQHNYLSHWQEEKKRQEVDGCKDKPLCKTGIEAKWAIISAQQDVGIVVGVGGGIGLSTAETAVGVYELVKNWRETYAALEQLATSPEFRQQFGDNYLKGLEERAAFLTQAYEDAGWQGSVTAGVEGGRFAAELVGVLTAVKGGAQITAKLPTAAKNLVNAIAESPVSGSMSSQLGAVGDLGRLGGGTKATASAGGQTASTLPKNFGESVLGHNTQIGVRNSKAGTISGAHNNDAFLESVEITGAKVSNKITDARFPGIVEYSYQLPRTNTKGEFIGGYKSVSTKTTYDPKILPDSKVADMSNRAAVQAESVFKSNPVLRETSIKVDGYYFQVTRNSKTGEITNSFITMPPRIK</sequence>
<feature type="compositionally biased region" description="Low complexity" evidence="1">
    <location>
        <begin position="2277"/>
        <end position="2289"/>
    </location>
</feature>
<dbReference type="CDD" id="cd20686">
    <property type="entry name" value="CdiA-CT_Ec-like"/>
    <property type="match status" value="1"/>
</dbReference>
<dbReference type="Pfam" id="PF05860">
    <property type="entry name" value="TPS"/>
    <property type="match status" value="1"/>
</dbReference>
<evidence type="ECO:0000256" key="2">
    <source>
        <dbReference type="SAM" id="SignalP"/>
    </source>
</evidence>
<feature type="signal peptide" evidence="2">
    <location>
        <begin position="1"/>
        <end position="28"/>
    </location>
</feature>
<keyword evidence="2" id="KW-0732">Signal</keyword>
<dbReference type="SUPFAM" id="SSF56266">
    <property type="entry name" value="DmpA/ArgJ-like"/>
    <property type="match status" value="1"/>
</dbReference>
<feature type="region of interest" description="Disordered" evidence="1">
    <location>
        <begin position="2269"/>
        <end position="2289"/>
    </location>
</feature>
<keyword evidence="5" id="KW-1185">Reference proteome</keyword>
<reference evidence="4 5" key="1">
    <citation type="submission" date="2018-02" db="EMBL/GenBank/DDBJ databases">
        <title>FDA/CDC Antimicrobial Resistant Isolate Bank Genome Sequencing.</title>
        <authorList>
            <person name="Benahmed F.H."/>
            <person name="Lutgring J.D."/>
            <person name="Yoo B."/>
            <person name="Machado M."/>
            <person name="Brown A."/>
            <person name="McAllister G."/>
            <person name="Perry A."/>
            <person name="Halpin A.L."/>
            <person name="Vavikolanu K."/>
            <person name="Ott S."/>
            <person name="Zhao X."/>
            <person name="Tallon L.J."/>
            <person name="Sadzewicz L."/>
            <person name="Aluvathingal J."/>
            <person name="Nadendla S."/>
            <person name="Voskania-kordi A."/>
            <person name="Simonyan V."/>
            <person name="Patel J."/>
            <person name="Shawar R.M."/>
        </authorList>
    </citation>
    <scope>NUCLEOTIDE SEQUENCE [LARGE SCALE GENOMIC DNA]</scope>
    <source>
        <strain evidence="4 5">AR_0356</strain>
    </source>
</reference>
<dbReference type="GO" id="GO:0003824">
    <property type="term" value="F:catalytic activity"/>
    <property type="evidence" value="ECO:0007669"/>
    <property type="project" value="UniProtKB-ARBA"/>
</dbReference>
<dbReference type="RefSeq" id="WP_239077285.1">
    <property type="nucleotide sequence ID" value="NZ_CP027169.1"/>
</dbReference>
<dbReference type="NCBIfam" id="TIGR01731">
    <property type="entry name" value="fil_hemag_20aa"/>
    <property type="match status" value="40"/>
</dbReference>
<dbReference type="InterPro" id="IPR012334">
    <property type="entry name" value="Pectin_lyas_fold"/>
</dbReference>
<accession>A0A2R3IVU8</accession>
<dbReference type="SUPFAM" id="SSF51126">
    <property type="entry name" value="Pectin lyase-like"/>
    <property type="match status" value="1"/>
</dbReference>
<evidence type="ECO:0000313" key="5">
    <source>
        <dbReference type="Proteomes" id="UP000238390"/>
    </source>
</evidence>
<dbReference type="Pfam" id="PF13332">
    <property type="entry name" value="Fil_haemagg_2"/>
    <property type="match status" value="3"/>
</dbReference>
<protein>
    <submittedName>
        <fullName evidence="4">Filamentous hemagglutinin family N-terminal domain protein</fullName>
    </submittedName>
</protein>
<dbReference type="Proteomes" id="UP000238390">
    <property type="component" value="Chromosome"/>
</dbReference>
<dbReference type="InterPro" id="IPR016117">
    <property type="entry name" value="ArgJ-like_dom_sf"/>
</dbReference>
<dbReference type="EMBL" id="CP027169">
    <property type="protein sequence ID" value="AVK06058.1"/>
    <property type="molecule type" value="Genomic_DNA"/>
</dbReference>
<dbReference type="InterPro" id="IPR008638">
    <property type="entry name" value="FhaB/CdiA-like_TPS"/>
</dbReference>